<protein>
    <recommendedName>
        <fullName evidence="5">ABC transmembrane type-1 domain-containing protein</fullName>
    </recommendedName>
</protein>
<evidence type="ECO:0000313" key="3">
    <source>
        <dbReference type="EnsemblProtists" id="EOD14903"/>
    </source>
</evidence>
<dbReference type="eggNOG" id="ENOG502S2PZ">
    <property type="taxonomic scope" value="Eukaryota"/>
</dbReference>
<feature type="transmembrane region" description="Helical" evidence="2">
    <location>
        <begin position="72"/>
        <end position="94"/>
    </location>
</feature>
<feature type="region of interest" description="Disordered" evidence="1">
    <location>
        <begin position="1"/>
        <end position="22"/>
    </location>
</feature>
<organism evidence="3 4">
    <name type="scientific">Emiliania huxleyi (strain CCMP1516)</name>
    <dbReference type="NCBI Taxonomy" id="280463"/>
    <lineage>
        <taxon>Eukaryota</taxon>
        <taxon>Haptista</taxon>
        <taxon>Haptophyta</taxon>
        <taxon>Prymnesiophyceae</taxon>
        <taxon>Isochrysidales</taxon>
        <taxon>Noelaerhabdaceae</taxon>
        <taxon>Emiliania</taxon>
    </lineage>
</organism>
<dbReference type="AlphaFoldDB" id="A0A0D3IUG8"/>
<dbReference type="KEGG" id="ehx:EMIHUDRAFT_432735"/>
<dbReference type="EnsemblProtists" id="EOD14903">
    <property type="protein sequence ID" value="EOD14903"/>
    <property type="gene ID" value="EMIHUDRAFT_432735"/>
</dbReference>
<sequence length="398" mass="44076">MTDDGDKGGSISSEDNIEEAGFRGLLSESSQRLGTAIKGPEQEKLDRWIKLMAEGAENFSPRAKKCVMMCKPAIEIGIKVILVVMAIYLVIFSMGYKVFKLLPMNAIKMVFGAALCFFGGTYYASIAAIEAFRIFGWETLQANVKIVMEQANAVQAASEIDNSVDDDHDGVADVDQISSQALLRRKTVLAMTTIQEPERLKKAVGNLWTAYVSVLATLRLEFARTTSLALAIVEMIKFPIMRWILPPLMMFLGSDLSHWAKTFVEVTLNVIAMVVAWYMQMIISSFYSAIRGGRLFAEGLIAVLIEKDLLRKLPFFKKARSSDPPEGEKAEFDADESYLDEVIGFSFAGVGFLWQLTSGFALPFPLNLVFFPLTLVEYFLRWQIATTAAAQEVGGAGE</sequence>
<keyword evidence="2" id="KW-0812">Transmembrane</keyword>
<dbReference type="HOGENOM" id="CLU_058142_0_0_1"/>
<reference evidence="3" key="2">
    <citation type="submission" date="2024-10" db="UniProtKB">
        <authorList>
            <consortium name="EnsemblProtists"/>
        </authorList>
    </citation>
    <scope>IDENTIFICATION</scope>
</reference>
<evidence type="ECO:0000256" key="1">
    <source>
        <dbReference type="SAM" id="MobiDB-lite"/>
    </source>
</evidence>
<dbReference type="RefSeq" id="XP_005767332.1">
    <property type="nucleotide sequence ID" value="XM_005767275.1"/>
</dbReference>
<proteinExistence type="predicted"/>
<name>A0A0D3IUG8_EMIH1</name>
<keyword evidence="4" id="KW-1185">Reference proteome</keyword>
<dbReference type="Proteomes" id="UP000013827">
    <property type="component" value="Unassembled WGS sequence"/>
</dbReference>
<dbReference type="OMA" id="CIRGAHM"/>
<evidence type="ECO:0000313" key="4">
    <source>
        <dbReference type="Proteomes" id="UP000013827"/>
    </source>
</evidence>
<evidence type="ECO:0008006" key="5">
    <source>
        <dbReference type="Google" id="ProtNLM"/>
    </source>
</evidence>
<reference evidence="4" key="1">
    <citation type="journal article" date="2013" name="Nature">
        <title>Pan genome of the phytoplankton Emiliania underpins its global distribution.</title>
        <authorList>
            <person name="Read B.A."/>
            <person name="Kegel J."/>
            <person name="Klute M.J."/>
            <person name="Kuo A."/>
            <person name="Lefebvre S.C."/>
            <person name="Maumus F."/>
            <person name="Mayer C."/>
            <person name="Miller J."/>
            <person name="Monier A."/>
            <person name="Salamov A."/>
            <person name="Young J."/>
            <person name="Aguilar M."/>
            <person name="Claverie J.M."/>
            <person name="Frickenhaus S."/>
            <person name="Gonzalez K."/>
            <person name="Herman E.K."/>
            <person name="Lin Y.C."/>
            <person name="Napier J."/>
            <person name="Ogata H."/>
            <person name="Sarno A.F."/>
            <person name="Shmutz J."/>
            <person name="Schroeder D."/>
            <person name="de Vargas C."/>
            <person name="Verret F."/>
            <person name="von Dassow P."/>
            <person name="Valentin K."/>
            <person name="Van de Peer Y."/>
            <person name="Wheeler G."/>
            <person name="Dacks J.B."/>
            <person name="Delwiche C.F."/>
            <person name="Dyhrman S.T."/>
            <person name="Glockner G."/>
            <person name="John U."/>
            <person name="Richards T."/>
            <person name="Worden A.Z."/>
            <person name="Zhang X."/>
            <person name="Grigoriev I.V."/>
            <person name="Allen A.E."/>
            <person name="Bidle K."/>
            <person name="Borodovsky M."/>
            <person name="Bowler C."/>
            <person name="Brownlee C."/>
            <person name="Cock J.M."/>
            <person name="Elias M."/>
            <person name="Gladyshev V.N."/>
            <person name="Groth M."/>
            <person name="Guda C."/>
            <person name="Hadaegh A."/>
            <person name="Iglesias-Rodriguez M.D."/>
            <person name="Jenkins J."/>
            <person name="Jones B.M."/>
            <person name="Lawson T."/>
            <person name="Leese F."/>
            <person name="Lindquist E."/>
            <person name="Lobanov A."/>
            <person name="Lomsadze A."/>
            <person name="Malik S.B."/>
            <person name="Marsh M.E."/>
            <person name="Mackinder L."/>
            <person name="Mock T."/>
            <person name="Mueller-Roeber B."/>
            <person name="Pagarete A."/>
            <person name="Parker M."/>
            <person name="Probert I."/>
            <person name="Quesneville H."/>
            <person name="Raines C."/>
            <person name="Rensing S.A."/>
            <person name="Riano-Pachon D.M."/>
            <person name="Richier S."/>
            <person name="Rokitta S."/>
            <person name="Shiraiwa Y."/>
            <person name="Soanes D.M."/>
            <person name="van der Giezen M."/>
            <person name="Wahlund T.M."/>
            <person name="Williams B."/>
            <person name="Wilson W."/>
            <person name="Wolfe G."/>
            <person name="Wurch L.L."/>
        </authorList>
    </citation>
    <scope>NUCLEOTIDE SEQUENCE</scope>
</reference>
<keyword evidence="2" id="KW-0472">Membrane</keyword>
<feature type="transmembrane region" description="Helical" evidence="2">
    <location>
        <begin position="106"/>
        <end position="124"/>
    </location>
</feature>
<accession>A0A0D3IUG8</accession>
<keyword evidence="2" id="KW-1133">Transmembrane helix</keyword>
<evidence type="ECO:0000256" key="2">
    <source>
        <dbReference type="SAM" id="Phobius"/>
    </source>
</evidence>
<feature type="transmembrane region" description="Helical" evidence="2">
    <location>
        <begin position="266"/>
        <end position="287"/>
    </location>
</feature>
<dbReference type="PaxDb" id="2903-EOD14903"/>
<dbReference type="GeneID" id="17261036"/>